<gene>
    <name evidence="1" type="ORF">LCGC14_2306050</name>
</gene>
<organism evidence="1">
    <name type="scientific">marine sediment metagenome</name>
    <dbReference type="NCBI Taxonomy" id="412755"/>
    <lineage>
        <taxon>unclassified sequences</taxon>
        <taxon>metagenomes</taxon>
        <taxon>ecological metagenomes</taxon>
    </lineage>
</organism>
<comment type="caution">
    <text evidence="1">The sequence shown here is derived from an EMBL/GenBank/DDBJ whole genome shotgun (WGS) entry which is preliminary data.</text>
</comment>
<accession>A0A0F9CM32</accession>
<dbReference type="EMBL" id="LAZR01032619">
    <property type="protein sequence ID" value="KKL50383.1"/>
    <property type="molecule type" value="Genomic_DNA"/>
</dbReference>
<protein>
    <recommendedName>
        <fullName evidence="2">DUF559 domain-containing protein</fullName>
    </recommendedName>
</protein>
<evidence type="ECO:0008006" key="2">
    <source>
        <dbReference type="Google" id="ProtNLM"/>
    </source>
</evidence>
<evidence type="ECO:0000313" key="1">
    <source>
        <dbReference type="EMBL" id="KKL50383.1"/>
    </source>
</evidence>
<dbReference type="AlphaFoldDB" id="A0A0F9CM32"/>
<reference evidence="1" key="1">
    <citation type="journal article" date="2015" name="Nature">
        <title>Complex archaea that bridge the gap between prokaryotes and eukaryotes.</title>
        <authorList>
            <person name="Spang A."/>
            <person name="Saw J.H."/>
            <person name="Jorgensen S.L."/>
            <person name="Zaremba-Niedzwiedzka K."/>
            <person name="Martijn J."/>
            <person name="Lind A.E."/>
            <person name="van Eijk R."/>
            <person name="Schleper C."/>
            <person name="Guy L."/>
            <person name="Ettema T.J."/>
        </authorList>
    </citation>
    <scope>NUCLEOTIDE SEQUENCE</scope>
</reference>
<name>A0A0F9CM32_9ZZZZ</name>
<sequence length="84" mass="9746">MGQIPSTTPDFYYEESSINKKLAIYIDGLSSTIHGSRRRQEIDTFITQALENFFKIKVIRIPATAKNDPKLLDYYLQEIANYIK</sequence>
<proteinExistence type="predicted"/>